<evidence type="ECO:0000256" key="4">
    <source>
        <dbReference type="ARBA" id="ARBA00023315"/>
    </source>
</evidence>
<keyword evidence="2" id="KW-0808">Transferase</keyword>
<dbReference type="RefSeq" id="WP_117859842.1">
    <property type="nucleotide sequence ID" value="NZ_JADMVS010000069.1"/>
</dbReference>
<dbReference type="SUPFAM" id="SSF51161">
    <property type="entry name" value="Trimeric LpxA-like enzymes"/>
    <property type="match status" value="1"/>
</dbReference>
<evidence type="ECO:0000256" key="3">
    <source>
        <dbReference type="ARBA" id="ARBA00022737"/>
    </source>
</evidence>
<dbReference type="CDD" id="cd03349">
    <property type="entry name" value="LbH_XAT"/>
    <property type="match status" value="1"/>
</dbReference>
<organism evidence="5 6">
    <name type="scientific">Bacteroides thetaiotaomicron</name>
    <dbReference type="NCBI Taxonomy" id="818"/>
    <lineage>
        <taxon>Bacteria</taxon>
        <taxon>Pseudomonadati</taxon>
        <taxon>Bacteroidota</taxon>
        <taxon>Bacteroidia</taxon>
        <taxon>Bacteroidales</taxon>
        <taxon>Bacteroidaceae</taxon>
        <taxon>Bacteroides</taxon>
    </lineage>
</organism>
<dbReference type="Pfam" id="PF00132">
    <property type="entry name" value="Hexapep"/>
    <property type="match status" value="1"/>
</dbReference>
<evidence type="ECO:0000313" key="6">
    <source>
        <dbReference type="Proteomes" id="UP001217776"/>
    </source>
</evidence>
<comment type="caution">
    <text evidence="5">The sequence shown here is derived from an EMBL/GenBank/DDBJ whole genome shotgun (WGS) entry which is preliminary data.</text>
</comment>
<dbReference type="InterPro" id="IPR018357">
    <property type="entry name" value="Hexapep_transf_CS"/>
</dbReference>
<keyword evidence="3" id="KW-0677">Repeat</keyword>
<evidence type="ECO:0000313" key="5">
    <source>
        <dbReference type="EMBL" id="MDC2239118.1"/>
    </source>
</evidence>
<dbReference type="Gene3D" id="2.160.10.10">
    <property type="entry name" value="Hexapeptide repeat proteins"/>
    <property type="match status" value="1"/>
</dbReference>
<comment type="similarity">
    <text evidence="1">Belongs to the transferase hexapeptide repeat family.</text>
</comment>
<dbReference type="GO" id="GO:0016746">
    <property type="term" value="F:acyltransferase activity"/>
    <property type="evidence" value="ECO:0007669"/>
    <property type="project" value="UniProtKB-KW"/>
</dbReference>
<evidence type="ECO:0000256" key="1">
    <source>
        <dbReference type="ARBA" id="ARBA00007274"/>
    </source>
</evidence>
<dbReference type="InterPro" id="IPR050179">
    <property type="entry name" value="Trans_hexapeptide_repeat"/>
</dbReference>
<dbReference type="InterPro" id="IPR001451">
    <property type="entry name" value="Hexapep"/>
</dbReference>
<keyword evidence="4" id="KW-0012">Acyltransferase</keyword>
<evidence type="ECO:0000256" key="2">
    <source>
        <dbReference type="ARBA" id="ARBA00022679"/>
    </source>
</evidence>
<dbReference type="AlphaFoldDB" id="A0AAJ4U693"/>
<name>A0AAJ4U693_BACT4</name>
<dbReference type="Proteomes" id="UP001217776">
    <property type="component" value="Unassembled WGS sequence"/>
</dbReference>
<protein>
    <submittedName>
        <fullName evidence="5">CatB-related O-acetyltransferase</fullName>
    </submittedName>
</protein>
<dbReference type="InterPro" id="IPR011004">
    <property type="entry name" value="Trimer_LpxA-like_sf"/>
</dbReference>
<proteinExistence type="inferred from homology"/>
<dbReference type="EMBL" id="JAQNVG010000076">
    <property type="protein sequence ID" value="MDC2239118.1"/>
    <property type="molecule type" value="Genomic_DNA"/>
</dbReference>
<gene>
    <name evidence="5" type="ORF">PO127_25570</name>
</gene>
<dbReference type="PROSITE" id="PS00101">
    <property type="entry name" value="HEXAPEP_TRANSFERASES"/>
    <property type="match status" value="1"/>
</dbReference>
<dbReference type="PANTHER" id="PTHR43300">
    <property type="entry name" value="ACETYLTRANSFERASE"/>
    <property type="match status" value="1"/>
</dbReference>
<dbReference type="PANTHER" id="PTHR43300:SF11">
    <property type="entry name" value="ACETYLTRANSFERASE RV3034C-RELATED"/>
    <property type="match status" value="1"/>
</dbReference>
<reference evidence="5" key="1">
    <citation type="submission" date="2022-10" db="EMBL/GenBank/DDBJ databases">
        <title>Human gut microbiome strain richness.</title>
        <authorList>
            <person name="Chen-Liaw A."/>
        </authorList>
    </citation>
    <scope>NUCLEOTIDE SEQUENCE</scope>
    <source>
        <strain evidence="5">1001283st1_A3_1001283B150304_161114</strain>
    </source>
</reference>
<sequence length="214" mass="23874">MFPIVHYLKGILKNLFNSRISIFAIVSVNVKVDKTAYIYRGVKAKHATIGAHSYVAANTEIENAVIGKYCSIADHCRIGMSGHSLSCLSTSPIFTQRVNALQEKWTHRDVFKHKTKEKTVYIGNDVWIGSHVLVNGGVHIGNGACIGAGAVVVKDVPPYAIVGGVPAKIIRYRFSEDIITKLQGLQWWDMPEEKLKENINLFQKERLTIEELIL</sequence>
<accession>A0AAJ4U693</accession>